<reference evidence="3" key="1">
    <citation type="submission" date="2020-04" db="EMBL/GenBank/DDBJ databases">
        <authorList>
            <person name="Chiriac C."/>
            <person name="Salcher M."/>
            <person name="Ghai R."/>
            <person name="Kavagutti S V."/>
        </authorList>
    </citation>
    <scope>NUCLEOTIDE SEQUENCE</scope>
</reference>
<name>A0A6J5M653_9CAUD</name>
<dbReference type="Pfam" id="PF17338">
    <property type="entry name" value="GP88"/>
    <property type="match status" value="1"/>
</dbReference>
<evidence type="ECO:0000259" key="2">
    <source>
        <dbReference type="Pfam" id="PF17338"/>
    </source>
</evidence>
<dbReference type="InterPro" id="IPR020290">
    <property type="entry name" value="Gp88"/>
</dbReference>
<feature type="domain" description="Gene product 88" evidence="2">
    <location>
        <begin position="40"/>
        <end position="248"/>
    </location>
</feature>
<accession>A0A6J5M653</accession>
<evidence type="ECO:0000313" key="3">
    <source>
        <dbReference type="EMBL" id="CAB4140967.1"/>
    </source>
</evidence>
<feature type="region of interest" description="Disordered" evidence="1">
    <location>
        <begin position="1"/>
        <end position="26"/>
    </location>
</feature>
<protein>
    <recommendedName>
        <fullName evidence="2">Gene product 88 domain-containing protein</fullName>
    </recommendedName>
</protein>
<evidence type="ECO:0000256" key="1">
    <source>
        <dbReference type="SAM" id="MobiDB-lite"/>
    </source>
</evidence>
<gene>
    <name evidence="3" type="ORF">UFOVP401_44</name>
</gene>
<dbReference type="EMBL" id="LR796384">
    <property type="protein sequence ID" value="CAB4140967.1"/>
    <property type="molecule type" value="Genomic_DNA"/>
</dbReference>
<sequence length="259" mass="29060">MAADAAYDDHRRCLQNPRPGPQVRPFNPLRRNTLLTEPGANAKLAKGAVPIYGLTLAPAGASGYQLCPWRSPECEAACLGITSGRSKFSNVQEARIRKTRFLMDHPYEFFRRIFMDLQAAFRRHGSNGLAFAFRSNVLSDIPWETVCPHIYNFSSYNYDYTKSFDRAMRSLNPNWEGADLTLSFSGHNWDECATFMQMGGNAAVVFAEPKDHPLPESYRGFDVIDGDQSDLRIMDAPRCIVGLRAKGKINLASPFVVRV</sequence>
<proteinExistence type="predicted"/>
<organism evidence="3">
    <name type="scientific">uncultured Caudovirales phage</name>
    <dbReference type="NCBI Taxonomy" id="2100421"/>
    <lineage>
        <taxon>Viruses</taxon>
        <taxon>Duplodnaviria</taxon>
        <taxon>Heunggongvirae</taxon>
        <taxon>Uroviricota</taxon>
        <taxon>Caudoviricetes</taxon>
        <taxon>Peduoviridae</taxon>
        <taxon>Maltschvirus</taxon>
        <taxon>Maltschvirus maltsch</taxon>
    </lineage>
</organism>